<keyword evidence="7" id="KW-0819">tRNA processing</keyword>
<evidence type="ECO:0000256" key="6">
    <source>
        <dbReference type="ARBA" id="ARBA00022691"/>
    </source>
</evidence>
<evidence type="ECO:0000313" key="14">
    <source>
        <dbReference type="Proteomes" id="UP000092600"/>
    </source>
</evidence>
<feature type="domain" description="SAM-dependent MTase RsmB/NOP-type" evidence="12">
    <location>
        <begin position="77"/>
        <end position="401"/>
    </location>
</feature>
<dbReference type="PROSITE" id="PS51686">
    <property type="entry name" value="SAM_MT_RSMB_NOP"/>
    <property type="match status" value="1"/>
</dbReference>
<evidence type="ECO:0000313" key="13">
    <source>
        <dbReference type="EMBL" id="OAY78115.1"/>
    </source>
</evidence>
<evidence type="ECO:0000259" key="12">
    <source>
        <dbReference type="PROSITE" id="PS51686"/>
    </source>
</evidence>
<dbReference type="PROSITE" id="PS01153">
    <property type="entry name" value="NOL1_NOP2_SUN"/>
    <property type="match status" value="1"/>
</dbReference>
<feature type="binding site" evidence="10">
    <location>
        <begin position="195"/>
        <end position="201"/>
    </location>
    <ligand>
        <name>S-adenosyl-L-methionine</name>
        <dbReference type="ChEBI" id="CHEBI:59789"/>
    </ligand>
</feature>
<dbReference type="FunFam" id="3.40.50.150:FF:000153">
    <property type="entry name" value="S-adenosyl-L-methionine-dependent methyltransferase superfamily protein"/>
    <property type="match status" value="1"/>
</dbReference>
<evidence type="ECO:0000256" key="7">
    <source>
        <dbReference type="ARBA" id="ARBA00022694"/>
    </source>
</evidence>
<evidence type="ECO:0000256" key="10">
    <source>
        <dbReference type="PROSITE-ProRule" id="PRU01023"/>
    </source>
</evidence>
<comment type="similarity">
    <text evidence="2 10">Belongs to the class I-like SAM-binding methyltransferase superfamily. RsmB/NOP family.</text>
</comment>
<dbReference type="InterPro" id="IPR029063">
    <property type="entry name" value="SAM-dependent_MTases_sf"/>
</dbReference>
<sequence>MGGGQKRGRTQRRHFKQSRENVWKLNPKKTRPDADEPDADAKADANPKWEPFATQNPGFDEYYKEQGIVPEDEWDDFISLLRKPLPAAFRINASGQFFQDIRSQLENDFMKSLQAEVTDDYEAEAIRPLSWYPGSIAWHLNFSRMQLRKNQALERFHEFLKQENEIGNITRQEAVSMVPPLFLDVLPDHHILDMCAAPGSKTFQLLEIMHQSIGPGVLPNGLVIANDVDVQRCNLLIHQTKRMSTANLIVTNHEAQHFPSCSLKKGQGVASEGQEEHGIHTLEFDRVLCDVPCSGDGTLRKAPDIWRKWNAGMGNGLHRLQVEIAMRGLALLKVGGRMVYSTCSLNPIENEAVVAEVLRRSGGSVELLDVSNELPELVRRPGLNTWKVRDRGVWLTSYKDVPLYRRSVILPSMFPSGQSCQENHTLCNDVQKDVKIVGNNLGEETVVVVIEQDQTNTEHQNSSDDLSSNTIPLDTVKAAAMANEVSKKSIPPEELDKNSIAMEVSGFPLHYCMRIVPHDQNSGAFFIAVLQKMAPLHVVPENHASEPAKFSQVSENTSENPEDENEAEERISGQVSIQAEENTDTNVLEEQLKSNLSTKNACSTANNKEEVVKCDGGKSGHMGIKDVERKGKWRGVDPVVFFTDEKTINSILSFYGINDAFPLYGHLVTRNSDANHVKRIYYISNSVQEVLQLNDQVGQRLKITSLGLKIFERQTSKDGSTCAFRLSSEGLPLLLPYISKQILFASLADFQHLLQYRTIKFPDFVDSKFGEEASDLVPGCCVVVLREGNRSTDSTAVDASTVAIVCWKGKTNISIMVSPLDGKELLERLAFRFGIKSISLEENKKSNMEIEGERQTSKDGSTCAFRLSSEGLPLLLPYISKQILFASLADFQHLLQYRTIKFPDFVDSKFGEEASDLVLGCCVVVLREGNRSTDSTAVDASTVAIVCWKGKTNISIMVSPLDGKELLERLAFRFGIKSISLEENKKSNMEIEGVSNLEDVEPIATIETDNQEIEH</sequence>
<feature type="binding site" evidence="10">
    <location>
        <position position="227"/>
    </location>
    <ligand>
        <name>S-adenosyl-L-methionine</name>
        <dbReference type="ChEBI" id="CHEBI:59789"/>
    </ligand>
</feature>
<dbReference type="InterPro" id="IPR023267">
    <property type="entry name" value="RCMT"/>
</dbReference>
<feature type="region of interest" description="Disordered" evidence="11">
    <location>
        <begin position="1"/>
        <end position="57"/>
    </location>
</feature>
<dbReference type="Pfam" id="PF25376">
    <property type="entry name" value="Pre-PUA_NSUN2"/>
    <property type="match status" value="1"/>
</dbReference>
<dbReference type="EMBL" id="LSRQ01001366">
    <property type="protein sequence ID" value="OAY78115.1"/>
    <property type="molecule type" value="Genomic_DNA"/>
</dbReference>
<name>A0A199VN25_ANACO</name>
<evidence type="ECO:0000256" key="4">
    <source>
        <dbReference type="ARBA" id="ARBA00022603"/>
    </source>
</evidence>
<keyword evidence="9" id="KW-0539">Nucleus</keyword>
<dbReference type="GO" id="GO:0000049">
    <property type="term" value="F:tRNA binding"/>
    <property type="evidence" value="ECO:0007669"/>
    <property type="project" value="UniProtKB-KW"/>
</dbReference>
<comment type="caution">
    <text evidence="13">The sequence shown here is derived from an EMBL/GenBank/DDBJ whole genome shotgun (WGS) entry which is preliminary data.</text>
</comment>
<dbReference type="SUPFAM" id="SSF53335">
    <property type="entry name" value="S-adenosyl-L-methionine-dependent methyltransferases"/>
    <property type="match status" value="1"/>
</dbReference>
<gene>
    <name evidence="13" type="ORF">ACMD2_06973</name>
</gene>
<dbReference type="AlphaFoldDB" id="A0A199VN25"/>
<dbReference type="GO" id="GO:0016428">
    <property type="term" value="F:tRNA (cytidine-5-)-methyltransferase activity"/>
    <property type="evidence" value="ECO:0007669"/>
    <property type="project" value="InterPro"/>
</dbReference>
<proteinExistence type="inferred from homology"/>
<evidence type="ECO:0000256" key="1">
    <source>
        <dbReference type="ARBA" id="ARBA00004123"/>
    </source>
</evidence>
<keyword evidence="6 10" id="KW-0949">S-adenosyl-L-methionine</keyword>
<feature type="compositionally biased region" description="Basic residues" evidence="11">
    <location>
        <begin position="1"/>
        <end position="16"/>
    </location>
</feature>
<dbReference type="Proteomes" id="UP000092600">
    <property type="component" value="Unassembled WGS sequence"/>
</dbReference>
<evidence type="ECO:0000256" key="5">
    <source>
        <dbReference type="ARBA" id="ARBA00022679"/>
    </source>
</evidence>
<dbReference type="InterPro" id="IPR001678">
    <property type="entry name" value="MeTrfase_RsmB-F_NOP2_dom"/>
</dbReference>
<evidence type="ECO:0000256" key="11">
    <source>
        <dbReference type="SAM" id="MobiDB-lite"/>
    </source>
</evidence>
<keyword evidence="3" id="KW-0820">tRNA-binding</keyword>
<dbReference type="PRINTS" id="PR02008">
    <property type="entry name" value="RCMTFAMILY"/>
</dbReference>
<evidence type="ECO:0000256" key="8">
    <source>
        <dbReference type="ARBA" id="ARBA00022884"/>
    </source>
</evidence>
<comment type="caution">
    <text evidence="10">Lacks conserved residue(s) required for the propagation of feature annotation.</text>
</comment>
<dbReference type="InterPro" id="IPR023270">
    <property type="entry name" value="RCMT_NCL1"/>
</dbReference>
<feature type="active site" description="Nucleophile" evidence="10">
    <location>
        <position position="343"/>
    </location>
</feature>
<dbReference type="PANTHER" id="PTHR22808">
    <property type="entry name" value="NCL1 YEAST -RELATED NOL1/NOP2/FMU SUN DOMAIN-CONTAINING"/>
    <property type="match status" value="1"/>
</dbReference>
<dbReference type="InterPro" id="IPR049560">
    <property type="entry name" value="MeTrfase_RsmB-F_NOP2_cat"/>
</dbReference>
<dbReference type="Gene3D" id="3.40.50.150">
    <property type="entry name" value="Vaccinia Virus protein VP39"/>
    <property type="match status" value="1"/>
</dbReference>
<dbReference type="GO" id="GO:0030488">
    <property type="term" value="P:tRNA methylation"/>
    <property type="evidence" value="ECO:0007669"/>
    <property type="project" value="UniProtKB-ARBA"/>
</dbReference>
<dbReference type="InterPro" id="IPR057285">
    <property type="entry name" value="Pre-PUA_NSUN2"/>
</dbReference>
<accession>A0A199VN25</accession>
<dbReference type="GO" id="GO:0005634">
    <property type="term" value="C:nucleus"/>
    <property type="evidence" value="ECO:0007669"/>
    <property type="project" value="UniProtKB-SubCell"/>
</dbReference>
<protein>
    <submittedName>
        <fullName evidence="13">tRNA (Cytosine(34)-C(5))-methyltransferase</fullName>
    </submittedName>
</protein>
<comment type="subcellular location">
    <subcellularLocation>
        <location evidence="1">Nucleus</location>
    </subcellularLocation>
</comment>
<dbReference type="PANTHER" id="PTHR22808:SF1">
    <property type="entry name" value="RNA CYTOSINE-C(5)-METHYLTRANSFERASE NSUN2-RELATED"/>
    <property type="match status" value="1"/>
</dbReference>
<feature type="binding site" evidence="10">
    <location>
        <position position="290"/>
    </location>
    <ligand>
        <name>S-adenosyl-L-methionine</name>
        <dbReference type="ChEBI" id="CHEBI:59789"/>
    </ligand>
</feature>
<evidence type="ECO:0000256" key="9">
    <source>
        <dbReference type="ARBA" id="ARBA00023242"/>
    </source>
</evidence>
<keyword evidence="4 10" id="KW-0489">Methyltransferase</keyword>
<dbReference type="STRING" id="4615.A0A199VN25"/>
<keyword evidence="8 10" id="KW-0694">RNA-binding</keyword>
<dbReference type="Pfam" id="PF01189">
    <property type="entry name" value="Methyltr_RsmB-F"/>
    <property type="match status" value="1"/>
</dbReference>
<reference evidence="13 14" key="1">
    <citation type="journal article" date="2016" name="DNA Res.">
        <title>The draft genome of MD-2 pineapple using hybrid error correction of long reads.</title>
        <authorList>
            <person name="Redwan R.M."/>
            <person name="Saidin A."/>
            <person name="Kumar S.V."/>
        </authorList>
    </citation>
    <scope>NUCLEOTIDE SEQUENCE [LARGE SCALE GENOMIC DNA]</scope>
    <source>
        <strain evidence="14">cv. MD2</strain>
        <tissue evidence="13">Leaf</tissue>
    </source>
</reference>
<evidence type="ECO:0000256" key="3">
    <source>
        <dbReference type="ARBA" id="ARBA00022555"/>
    </source>
</evidence>
<organism evidence="13 14">
    <name type="scientific">Ananas comosus</name>
    <name type="common">Pineapple</name>
    <name type="synonym">Ananas ananas</name>
    <dbReference type="NCBI Taxonomy" id="4615"/>
    <lineage>
        <taxon>Eukaryota</taxon>
        <taxon>Viridiplantae</taxon>
        <taxon>Streptophyta</taxon>
        <taxon>Embryophyta</taxon>
        <taxon>Tracheophyta</taxon>
        <taxon>Spermatophyta</taxon>
        <taxon>Magnoliopsida</taxon>
        <taxon>Liliopsida</taxon>
        <taxon>Poales</taxon>
        <taxon>Bromeliaceae</taxon>
        <taxon>Bromelioideae</taxon>
        <taxon>Ananas</taxon>
    </lineage>
</organism>
<dbReference type="InterPro" id="IPR018314">
    <property type="entry name" value="RsmB/NOL1/NOP2-like_CS"/>
</dbReference>
<dbReference type="PRINTS" id="PR02011">
    <property type="entry name" value="RCMTNCL1"/>
</dbReference>
<feature type="compositionally biased region" description="Basic and acidic residues" evidence="11">
    <location>
        <begin position="30"/>
        <end position="47"/>
    </location>
</feature>
<feature type="region of interest" description="Disordered" evidence="11">
    <location>
        <begin position="544"/>
        <end position="575"/>
    </location>
</feature>
<dbReference type="Pfam" id="PF25378">
    <property type="entry name" value="PUA_NSUN2"/>
    <property type="match status" value="2"/>
</dbReference>
<keyword evidence="5 10" id="KW-0808">Transferase</keyword>
<dbReference type="InterPro" id="IPR057286">
    <property type="entry name" value="PUA_NSUN2"/>
</dbReference>
<evidence type="ECO:0000256" key="2">
    <source>
        <dbReference type="ARBA" id="ARBA00007494"/>
    </source>
</evidence>